<evidence type="ECO:0000259" key="7">
    <source>
        <dbReference type="Pfam" id="PF12894"/>
    </source>
</evidence>
<keyword evidence="4" id="KW-0539">Nucleus</keyword>
<dbReference type="PROSITE" id="PS50896">
    <property type="entry name" value="LISH"/>
    <property type="match status" value="1"/>
</dbReference>
<feature type="domain" description="Anaphase-promoting complex subunit 4-like WD40" evidence="7">
    <location>
        <begin position="300"/>
        <end position="385"/>
    </location>
</feature>
<dbReference type="InterPro" id="IPR019775">
    <property type="entry name" value="WD40_repeat_CS"/>
</dbReference>
<dbReference type="Pfam" id="PF08513">
    <property type="entry name" value="LisH"/>
    <property type="match status" value="1"/>
</dbReference>
<comment type="caution">
    <text evidence="8">The sequence shown here is derived from an EMBL/GenBank/DDBJ whole genome shotgun (WGS) entry which is preliminary data.</text>
</comment>
<proteinExistence type="predicted"/>
<dbReference type="Gene3D" id="1.20.960.30">
    <property type="match status" value="1"/>
</dbReference>
<evidence type="ECO:0000313" key="9">
    <source>
        <dbReference type="Proteomes" id="UP000054988"/>
    </source>
</evidence>
<dbReference type="PANTHER" id="PTHR22846:SF2">
    <property type="entry name" value="F-BOX-LIKE_WD REPEAT-CONTAINING PROTEIN EBI"/>
    <property type="match status" value="1"/>
</dbReference>
<dbReference type="PROSITE" id="PS50294">
    <property type="entry name" value="WD_REPEATS_REGION"/>
    <property type="match status" value="3"/>
</dbReference>
<reference evidence="8 9" key="1">
    <citation type="submission" date="2015-12" db="EMBL/GenBank/DDBJ databases">
        <title>Draft genome sequence of Moniliophthora roreri, the causal agent of frosty pod rot of cacao.</title>
        <authorList>
            <person name="Aime M.C."/>
            <person name="Diaz-Valderrama J.R."/>
            <person name="Kijpornyongpan T."/>
            <person name="Phillips-Mora W."/>
        </authorList>
    </citation>
    <scope>NUCLEOTIDE SEQUENCE [LARGE SCALE GENOMIC DNA]</scope>
    <source>
        <strain evidence="8 9">MCA 2952</strain>
    </source>
</reference>
<dbReference type="PROSITE" id="PS50082">
    <property type="entry name" value="WD_REPEATS_2"/>
    <property type="match status" value="4"/>
</dbReference>
<dbReference type="PRINTS" id="PR00320">
    <property type="entry name" value="GPROTEINBRPT"/>
</dbReference>
<feature type="region of interest" description="Disordered" evidence="6">
    <location>
        <begin position="98"/>
        <end position="171"/>
    </location>
</feature>
<feature type="repeat" description="WD" evidence="5">
    <location>
        <begin position="413"/>
        <end position="446"/>
    </location>
</feature>
<feature type="compositionally biased region" description="Basic and acidic residues" evidence="6">
    <location>
        <begin position="154"/>
        <end position="163"/>
    </location>
</feature>
<dbReference type="InterPro" id="IPR036322">
    <property type="entry name" value="WD40_repeat_dom_sf"/>
</dbReference>
<dbReference type="CDD" id="cd00200">
    <property type="entry name" value="WD40"/>
    <property type="match status" value="1"/>
</dbReference>
<dbReference type="AlphaFoldDB" id="A0A0W0G4P2"/>
<sequence length="611" mass="67343">MSVPLMHITSDEINRLIYSYFKDSGFEHTAYTLAKESQLEKSPCFSKHVRRGELVELLSKSLLYTEVECHFQGGEAAATCQNAFSLLEPHVCSNKPPTLKSWAPPQNQTNAFTGPDPNGVYNLYKPPSHPKPAEQQQEAAAKRKASSVPSNDTPAEKRARTEPDPIGLSVTDKGKAKDIQLPPPQEQLIFGLQQIVGNLLPHLPHALPQAEKLRLKQGPVDNTTPRDAIRMLGGHKSEVFVCAWNPAKHSLLAAGAKDAVVKIWDLPDPQNSKSTAPAPPDPITITSFHRPDGADLTCLDWNPQGTLLCIASYDSKLRVCDTTGNIVFQTDQHKGPVFTARFSPTGRWIATASLDNTSLLIDIEARRVHRHFKFHKGPVYDVDWINDNVFASCGADRYIHVYGIHEASPLKTFGGHTDEINQIKVNPSGTRLASCSDDMTTRIWNVAGVTSTLDSIPGLGGYSSTPSSDIPVVLKGHTHSVSTVEWFSPPGQTVEYLATGGFDGDIRIWDSVTGQCLHRFSEHKRPVYAVAVAPNRTWMATGGGDGWLHVYNLKNNQKIWSWYAGLEKPGVFEVEWQAAKDGEIYRIATALEALSVAVMDVRRIPAIWDTR</sequence>
<evidence type="ECO:0000256" key="5">
    <source>
        <dbReference type="PROSITE-ProRule" id="PRU00221"/>
    </source>
</evidence>
<dbReference type="SMART" id="SM00667">
    <property type="entry name" value="LisH"/>
    <property type="match status" value="1"/>
</dbReference>
<accession>A0A0W0G4P2</accession>
<dbReference type="InterPro" id="IPR020472">
    <property type="entry name" value="WD40_PAC1"/>
</dbReference>
<comment type="subcellular location">
    <subcellularLocation>
        <location evidence="1">Nucleus</location>
    </subcellularLocation>
</comment>
<evidence type="ECO:0000256" key="6">
    <source>
        <dbReference type="SAM" id="MobiDB-lite"/>
    </source>
</evidence>
<evidence type="ECO:0000313" key="8">
    <source>
        <dbReference type="EMBL" id="KTB43522.1"/>
    </source>
</evidence>
<dbReference type="PROSITE" id="PS00678">
    <property type="entry name" value="WD_REPEATS_1"/>
    <property type="match status" value="2"/>
</dbReference>
<evidence type="ECO:0000256" key="4">
    <source>
        <dbReference type="ARBA" id="ARBA00023242"/>
    </source>
</evidence>
<keyword evidence="2 5" id="KW-0853">WD repeat</keyword>
<dbReference type="GO" id="GO:0000118">
    <property type="term" value="C:histone deacetylase complex"/>
    <property type="evidence" value="ECO:0007669"/>
    <property type="project" value="TreeGrafter"/>
</dbReference>
<dbReference type="Proteomes" id="UP000054988">
    <property type="component" value="Unassembled WGS sequence"/>
</dbReference>
<feature type="repeat" description="WD" evidence="5">
    <location>
        <begin position="474"/>
        <end position="519"/>
    </location>
</feature>
<gene>
    <name evidence="8" type="ORF">WG66_3908</name>
</gene>
<keyword evidence="3" id="KW-0677">Repeat</keyword>
<dbReference type="InterPro" id="IPR001680">
    <property type="entry name" value="WD40_rpt"/>
</dbReference>
<feature type="repeat" description="WD" evidence="5">
    <location>
        <begin position="232"/>
        <end position="274"/>
    </location>
</feature>
<dbReference type="eggNOG" id="KOG0273">
    <property type="taxonomic scope" value="Eukaryota"/>
</dbReference>
<protein>
    <recommendedName>
        <fullName evidence="7">Anaphase-promoting complex subunit 4-like WD40 domain-containing protein</fullName>
    </recommendedName>
</protein>
<name>A0A0W0G4P2_MONRR</name>
<dbReference type="GO" id="GO:0006357">
    <property type="term" value="P:regulation of transcription by RNA polymerase II"/>
    <property type="evidence" value="ECO:0007669"/>
    <property type="project" value="TreeGrafter"/>
</dbReference>
<evidence type="ECO:0000256" key="1">
    <source>
        <dbReference type="ARBA" id="ARBA00004123"/>
    </source>
</evidence>
<dbReference type="InterPro" id="IPR015943">
    <property type="entry name" value="WD40/YVTN_repeat-like_dom_sf"/>
</dbReference>
<dbReference type="Gene3D" id="2.130.10.10">
    <property type="entry name" value="YVTN repeat-like/Quinoprotein amine dehydrogenase"/>
    <property type="match status" value="1"/>
</dbReference>
<evidence type="ECO:0000256" key="2">
    <source>
        <dbReference type="ARBA" id="ARBA00022574"/>
    </source>
</evidence>
<evidence type="ECO:0000256" key="3">
    <source>
        <dbReference type="ARBA" id="ARBA00022737"/>
    </source>
</evidence>
<dbReference type="InterPro" id="IPR006594">
    <property type="entry name" value="LisH"/>
</dbReference>
<feature type="repeat" description="WD" evidence="5">
    <location>
        <begin position="520"/>
        <end position="561"/>
    </location>
</feature>
<organism evidence="8 9">
    <name type="scientific">Moniliophthora roreri</name>
    <name type="common">Frosty pod rot fungus</name>
    <name type="synonym">Monilia roreri</name>
    <dbReference type="NCBI Taxonomy" id="221103"/>
    <lineage>
        <taxon>Eukaryota</taxon>
        <taxon>Fungi</taxon>
        <taxon>Dikarya</taxon>
        <taxon>Basidiomycota</taxon>
        <taxon>Agaricomycotina</taxon>
        <taxon>Agaricomycetes</taxon>
        <taxon>Agaricomycetidae</taxon>
        <taxon>Agaricales</taxon>
        <taxon>Marasmiineae</taxon>
        <taxon>Marasmiaceae</taxon>
        <taxon>Moniliophthora</taxon>
    </lineage>
</organism>
<dbReference type="EMBL" id="LATX01001149">
    <property type="protein sequence ID" value="KTB43522.1"/>
    <property type="molecule type" value="Genomic_DNA"/>
</dbReference>
<dbReference type="InterPro" id="IPR024977">
    <property type="entry name" value="Apc4-like_WD40_dom"/>
</dbReference>
<dbReference type="SUPFAM" id="SSF50978">
    <property type="entry name" value="WD40 repeat-like"/>
    <property type="match status" value="1"/>
</dbReference>
<dbReference type="PANTHER" id="PTHR22846">
    <property type="entry name" value="WD40 REPEAT PROTEIN"/>
    <property type="match status" value="1"/>
</dbReference>
<dbReference type="SMART" id="SM00320">
    <property type="entry name" value="WD40"/>
    <property type="match status" value="7"/>
</dbReference>
<dbReference type="InterPro" id="IPR045183">
    <property type="entry name" value="Ebi-like"/>
</dbReference>
<dbReference type="Pfam" id="PF12894">
    <property type="entry name" value="ANAPC4_WD40"/>
    <property type="match status" value="1"/>
</dbReference>
<dbReference type="GO" id="GO:0003714">
    <property type="term" value="F:transcription corepressor activity"/>
    <property type="evidence" value="ECO:0007669"/>
    <property type="project" value="InterPro"/>
</dbReference>
<dbReference type="Pfam" id="PF00400">
    <property type="entry name" value="WD40"/>
    <property type="match status" value="4"/>
</dbReference>